<reference evidence="1" key="1">
    <citation type="journal article" date="2019" name="Sci. Rep.">
        <title>Draft genome of Tanacetum cinerariifolium, the natural source of mosquito coil.</title>
        <authorList>
            <person name="Yamashiro T."/>
            <person name="Shiraishi A."/>
            <person name="Satake H."/>
            <person name="Nakayama K."/>
        </authorList>
    </citation>
    <scope>NUCLEOTIDE SEQUENCE</scope>
</reference>
<organism evidence="1">
    <name type="scientific">Tanacetum cinerariifolium</name>
    <name type="common">Dalmatian daisy</name>
    <name type="synonym">Chrysanthemum cinerariifolium</name>
    <dbReference type="NCBI Taxonomy" id="118510"/>
    <lineage>
        <taxon>Eukaryota</taxon>
        <taxon>Viridiplantae</taxon>
        <taxon>Streptophyta</taxon>
        <taxon>Embryophyta</taxon>
        <taxon>Tracheophyta</taxon>
        <taxon>Spermatophyta</taxon>
        <taxon>Magnoliopsida</taxon>
        <taxon>eudicotyledons</taxon>
        <taxon>Gunneridae</taxon>
        <taxon>Pentapetalae</taxon>
        <taxon>asterids</taxon>
        <taxon>campanulids</taxon>
        <taxon>Asterales</taxon>
        <taxon>Asteraceae</taxon>
        <taxon>Asteroideae</taxon>
        <taxon>Anthemideae</taxon>
        <taxon>Anthemidinae</taxon>
        <taxon>Tanacetum</taxon>
    </lineage>
</organism>
<accession>A0A699JWQ4</accession>
<feature type="non-terminal residue" evidence="1">
    <location>
        <position position="1"/>
    </location>
</feature>
<sequence>DLVKLYGLVVQYYETHPVAGAGLILHKLEIDKDVVGNDMTTAEQLIQLIKNQLAAAQVSSV</sequence>
<name>A0A699JWQ4_TANCI</name>
<comment type="caution">
    <text evidence="1">The sequence shown here is derived from an EMBL/GenBank/DDBJ whole genome shotgun (WGS) entry which is preliminary data.</text>
</comment>
<proteinExistence type="predicted"/>
<gene>
    <name evidence="1" type="ORF">Tci_630887</name>
</gene>
<protein>
    <submittedName>
        <fullName evidence="1">Uncharacterized protein</fullName>
    </submittedName>
</protein>
<dbReference type="AlphaFoldDB" id="A0A699JWQ4"/>
<dbReference type="EMBL" id="BKCJ010450787">
    <property type="protein sequence ID" value="GFA58915.1"/>
    <property type="molecule type" value="Genomic_DNA"/>
</dbReference>
<evidence type="ECO:0000313" key="1">
    <source>
        <dbReference type="EMBL" id="GFA58915.1"/>
    </source>
</evidence>